<dbReference type="AlphaFoldDB" id="A0A7M5V2Z3"/>
<keyword evidence="8" id="KW-1185">Reference proteome</keyword>
<dbReference type="InterPro" id="IPR038156">
    <property type="entry name" value="PCS_N_sf"/>
</dbReference>
<dbReference type="GeneID" id="136801157"/>
<dbReference type="GO" id="GO:0046872">
    <property type="term" value="F:metal ion binding"/>
    <property type="evidence" value="ECO:0007669"/>
    <property type="project" value="UniProtKB-KW"/>
</dbReference>
<organism evidence="7 8">
    <name type="scientific">Clytia hemisphaerica</name>
    <dbReference type="NCBI Taxonomy" id="252671"/>
    <lineage>
        <taxon>Eukaryota</taxon>
        <taxon>Metazoa</taxon>
        <taxon>Cnidaria</taxon>
        <taxon>Hydrozoa</taxon>
        <taxon>Hydroidolina</taxon>
        <taxon>Leptothecata</taxon>
        <taxon>Obeliida</taxon>
        <taxon>Clytiidae</taxon>
        <taxon>Clytia</taxon>
    </lineage>
</organism>
<proteinExistence type="predicted"/>
<dbReference type="PROSITE" id="PS51443">
    <property type="entry name" value="PCS"/>
    <property type="match status" value="1"/>
</dbReference>
<feature type="domain" description="Peptidase C83" evidence="6">
    <location>
        <begin position="99"/>
        <end position="334"/>
    </location>
</feature>
<dbReference type="GO" id="GO:0010038">
    <property type="term" value="P:response to metal ion"/>
    <property type="evidence" value="ECO:0007669"/>
    <property type="project" value="InterPro"/>
</dbReference>
<dbReference type="InterPro" id="IPR007719">
    <property type="entry name" value="PCS_N"/>
</dbReference>
<reference evidence="7" key="1">
    <citation type="submission" date="2021-01" db="UniProtKB">
        <authorList>
            <consortium name="EnsemblMetazoa"/>
        </authorList>
    </citation>
    <scope>IDENTIFICATION</scope>
</reference>
<dbReference type="OrthoDB" id="448954at2759"/>
<evidence type="ECO:0000256" key="3">
    <source>
        <dbReference type="ARBA" id="ARBA00022679"/>
    </source>
</evidence>
<evidence type="ECO:0000313" key="8">
    <source>
        <dbReference type="Proteomes" id="UP000594262"/>
    </source>
</evidence>
<protein>
    <recommendedName>
        <fullName evidence="1">glutathione gamma-glutamylcysteinyltransferase</fullName>
        <ecNumber evidence="1">2.3.2.15</ecNumber>
    </recommendedName>
</protein>
<dbReference type="RefSeq" id="XP_066913885.1">
    <property type="nucleotide sequence ID" value="XM_067057784.1"/>
</dbReference>
<feature type="region of interest" description="Disordered" evidence="5">
    <location>
        <begin position="42"/>
        <end position="68"/>
    </location>
</feature>
<sequence>MSVQVLLRSRPKAAQLTLKGLRRGRSYSLETSSQHLQAAALQSPFQTVESEERPKKKNNQTTEVQKKEKKVSFLHNQKVNWLETILDNSEYERSITQEIANKTQFVPNIPSKHRVKLDHSVCIGADTPEGRDLLASTLYKGEYGKIFFTLWQQYLTQADSLNCGPSSLAFVLNALCMDPKRQWKYPWRFYDEGILNKCVPCSHTAVNGCSMDTLMCLAKSNGLSVEAVRASLDWTMDDFREDVKRSCSSLDNPIILNFSRGELNQTGTGHFSPLGAYNEEHDMVLVLETARFKYPPFWTKLPIMWRALQAEAVAPNNVKSGMRRGYMMLKQTGQGVATTTKIRLPWQQARVQIKTLSDDPKIMFSLYLLKHFKSFWENFLESSANKDMSCNLSIKKHDVISASLKEILRFSISAEKSGYKTTEKASTCAKTGSEPRPHPFDKFNFPQTKMTKTFQVVSELLKEELPSKVGSLESLERTLMTVLNLIEFEVEGKDIIMENPRINSDLNIEKMASLLSTLIIFWPYSTNFKHDDTNTNELISETNSALLRDATHSDRKLFTHARRTSVSEQISFILKAIDHVGHEFTYQKDTEVD</sequence>
<keyword evidence="2" id="KW-0104">Cadmium</keyword>
<dbReference type="Gene3D" id="3.90.70.30">
    <property type="entry name" value="Phytochelatin synthase, N-terminal domain"/>
    <property type="match status" value="1"/>
</dbReference>
<dbReference type="SUPFAM" id="SSF54001">
    <property type="entry name" value="Cysteine proteinases"/>
    <property type="match status" value="1"/>
</dbReference>
<dbReference type="GO" id="GO:0046938">
    <property type="term" value="P:phytochelatin biosynthetic process"/>
    <property type="evidence" value="ECO:0007669"/>
    <property type="project" value="InterPro"/>
</dbReference>
<keyword evidence="3" id="KW-0808">Transferase</keyword>
<accession>A0A7M5V2Z3</accession>
<evidence type="ECO:0000256" key="2">
    <source>
        <dbReference type="ARBA" id="ARBA00022539"/>
    </source>
</evidence>
<dbReference type="PANTHER" id="PTHR33447">
    <property type="entry name" value="GLUTATHIONE GAMMA-GLUTAMYLCYSTEINYLTRANSFERASE"/>
    <property type="match status" value="1"/>
</dbReference>
<name>A0A7M5V2Z3_9CNID</name>
<dbReference type="EC" id="2.3.2.15" evidence="1"/>
<keyword evidence="4" id="KW-0479">Metal-binding</keyword>
<dbReference type="InterPro" id="IPR038765">
    <property type="entry name" value="Papain-like_cys_pep_sf"/>
</dbReference>
<evidence type="ECO:0000259" key="6">
    <source>
        <dbReference type="PROSITE" id="PS51443"/>
    </source>
</evidence>
<dbReference type="GO" id="GO:0016756">
    <property type="term" value="F:glutathione gamma-glutamylcysteinyltransferase activity"/>
    <property type="evidence" value="ECO:0007669"/>
    <property type="project" value="UniProtKB-EC"/>
</dbReference>
<dbReference type="Pfam" id="PF05023">
    <property type="entry name" value="Phytochelatin"/>
    <property type="match status" value="1"/>
</dbReference>
<dbReference type="Proteomes" id="UP000594262">
    <property type="component" value="Unplaced"/>
</dbReference>
<evidence type="ECO:0000256" key="4">
    <source>
        <dbReference type="ARBA" id="ARBA00022723"/>
    </source>
</evidence>
<dbReference type="InterPro" id="IPR040409">
    <property type="entry name" value="PCS-like"/>
</dbReference>
<dbReference type="EnsemblMetazoa" id="CLYHEMT010430.1">
    <property type="protein sequence ID" value="CLYHEMP010430.1"/>
    <property type="gene ID" value="CLYHEMG010430"/>
</dbReference>
<evidence type="ECO:0000313" key="7">
    <source>
        <dbReference type="EnsemblMetazoa" id="CLYHEMP010430.1"/>
    </source>
</evidence>
<evidence type="ECO:0000256" key="1">
    <source>
        <dbReference type="ARBA" id="ARBA00012468"/>
    </source>
</evidence>
<evidence type="ECO:0000256" key="5">
    <source>
        <dbReference type="SAM" id="MobiDB-lite"/>
    </source>
</evidence>